<dbReference type="Gene3D" id="3.40.50.11500">
    <property type="match status" value="1"/>
</dbReference>
<dbReference type="SMART" id="SM00799">
    <property type="entry name" value="DENN"/>
    <property type="match status" value="1"/>
</dbReference>
<evidence type="ECO:0000313" key="3">
    <source>
        <dbReference type="Proteomes" id="UP000179807"/>
    </source>
</evidence>
<dbReference type="Proteomes" id="UP000179807">
    <property type="component" value="Unassembled WGS sequence"/>
</dbReference>
<dbReference type="PANTHER" id="PTHR15288:SF0">
    <property type="entry name" value="UDENN DOMAIN-CONTAINING PROTEIN"/>
    <property type="match status" value="1"/>
</dbReference>
<dbReference type="VEuPathDB" id="TrichDB:TRFO_03917"/>
<dbReference type="AlphaFoldDB" id="A0A1J4KKL7"/>
<dbReference type="GeneID" id="94826295"/>
<proteinExistence type="predicted"/>
<comment type="caution">
    <text evidence="2">The sequence shown here is derived from an EMBL/GenBank/DDBJ whole genome shotgun (WGS) entry which is preliminary data.</text>
</comment>
<dbReference type="RefSeq" id="XP_068364818.1">
    <property type="nucleotide sequence ID" value="XM_068491591.1"/>
</dbReference>
<dbReference type="EMBL" id="MLAK01000582">
    <property type="protein sequence ID" value="OHT11682.1"/>
    <property type="molecule type" value="Genomic_DNA"/>
</dbReference>
<evidence type="ECO:0000313" key="2">
    <source>
        <dbReference type="EMBL" id="OHT11682.1"/>
    </source>
</evidence>
<name>A0A1J4KKL7_9EUKA</name>
<protein>
    <recommendedName>
        <fullName evidence="1">cDENN domain-containing protein</fullName>
    </recommendedName>
</protein>
<organism evidence="2 3">
    <name type="scientific">Tritrichomonas foetus</name>
    <dbReference type="NCBI Taxonomy" id="1144522"/>
    <lineage>
        <taxon>Eukaryota</taxon>
        <taxon>Metamonada</taxon>
        <taxon>Parabasalia</taxon>
        <taxon>Tritrichomonadida</taxon>
        <taxon>Tritrichomonadidae</taxon>
        <taxon>Tritrichomonas</taxon>
    </lineage>
</organism>
<keyword evidence="3" id="KW-1185">Reference proteome</keyword>
<reference evidence="2" key="1">
    <citation type="submission" date="2016-10" db="EMBL/GenBank/DDBJ databases">
        <authorList>
            <person name="Benchimol M."/>
            <person name="Almeida L.G."/>
            <person name="Vasconcelos A.T."/>
            <person name="Perreira-Neves A."/>
            <person name="Rosa I.A."/>
            <person name="Tasca T."/>
            <person name="Bogo M.R."/>
            <person name="de Souza W."/>
        </authorList>
    </citation>
    <scope>NUCLEOTIDE SEQUENCE [LARGE SCALE GENOMIC DNA]</scope>
    <source>
        <strain evidence="2">K</strain>
    </source>
</reference>
<dbReference type="Pfam" id="PF02141">
    <property type="entry name" value="DENN"/>
    <property type="match status" value="1"/>
</dbReference>
<dbReference type="PANTHER" id="PTHR15288">
    <property type="entry name" value="DENN DOMAIN-CONTAINING PROTEIN 2"/>
    <property type="match status" value="1"/>
</dbReference>
<accession>A0A1J4KKL7</accession>
<feature type="domain" description="cDENN" evidence="1">
    <location>
        <begin position="145"/>
        <end position="362"/>
    </location>
</feature>
<evidence type="ECO:0000259" key="1">
    <source>
        <dbReference type="SMART" id="SM00799"/>
    </source>
</evidence>
<dbReference type="InterPro" id="IPR051942">
    <property type="entry name" value="DENN_domain_containing_2"/>
</dbReference>
<sequence>MCLNPGSDFKPEDGNVWKQWDFSAPIFESFLIYGPPDFTGMNPPECLYEYPPLNKASDYNMEYFLFLDGPQFTSHKINTEEAILELYSLPIKPSDHILSIRSELGNPLYFYSLRFRFTPFSRPSVKSQKQIDEFIFYRDLKQYPSCLFAICFVASHPFHDLYFRLLKTIVQIEASSRITSSNLIDLSRFNHGSDKTTGTWPNCTYKTRKKFLKLLYDLNLPSFNEYLVFQINQSLTKIWRWKMPSHDEIGLQMAVWGSKFLFQWMNSKDFISLLSHLFLEYYVIVIGENIESIVRSVSLIPQLIYPFFWTYPIITILPDEKYELLGSPVPLIVGLYKSQKAMNMIKSLVDKEATVFIDLDKKEMIFPRKKIAPKVALSNEYSKALKPLLRSKRKEYNKEFHKSIVKAINDVTNIFIERITASIITKVDNFLPVGSMFSEECYQVFFVKTEIPFVQTHINTQMFYSIKEQICRKRTDDETKEFTPLQTLISIGAWNLKRSGSISPSSFEMDPVSLNE</sequence>
<dbReference type="InterPro" id="IPR043153">
    <property type="entry name" value="DENN_C"/>
</dbReference>
<gene>
    <name evidence="2" type="ORF">TRFO_03917</name>
</gene>
<dbReference type="OrthoDB" id="206724at2759"/>
<dbReference type="InterPro" id="IPR001194">
    <property type="entry name" value="cDENN_dom"/>
</dbReference>